<dbReference type="OrthoDB" id="2739903at2"/>
<gene>
    <name evidence="1" type="ORF">BN990_01347</name>
</gene>
<reference evidence="1 2" key="1">
    <citation type="submission" date="2014-03" db="EMBL/GenBank/DDBJ databases">
        <authorList>
            <person name="Urmite Genomes U."/>
        </authorList>
    </citation>
    <scope>NUCLEOTIDE SEQUENCE [LARGE SCALE GENOMIC DNA]</scope>
    <source>
        <strain evidence="1 2">Vm-5</strain>
    </source>
</reference>
<dbReference type="eggNOG" id="ENOG5032R0A">
    <property type="taxonomic scope" value="Bacteria"/>
</dbReference>
<dbReference type="Proteomes" id="UP000028875">
    <property type="component" value="Unassembled WGS sequence"/>
</dbReference>
<evidence type="ECO:0000313" key="2">
    <source>
        <dbReference type="Proteomes" id="UP000028875"/>
    </source>
</evidence>
<name>A0A024QA41_9BACI</name>
<dbReference type="AlphaFoldDB" id="A0A024QA41"/>
<comment type="caution">
    <text evidence="1">The sequence shown here is derived from an EMBL/GenBank/DDBJ whole genome shotgun (WGS) entry which is preliminary data.</text>
</comment>
<protein>
    <submittedName>
        <fullName evidence="1">Uncharacterized protein</fullName>
    </submittedName>
</protein>
<proteinExistence type="predicted"/>
<organism evidence="1 2">
    <name type="scientific">Virgibacillus massiliensis</name>
    <dbReference type="NCBI Taxonomy" id="1462526"/>
    <lineage>
        <taxon>Bacteria</taxon>
        <taxon>Bacillati</taxon>
        <taxon>Bacillota</taxon>
        <taxon>Bacilli</taxon>
        <taxon>Bacillales</taxon>
        <taxon>Bacillaceae</taxon>
        <taxon>Virgibacillus</taxon>
    </lineage>
</organism>
<keyword evidence="2" id="KW-1185">Reference proteome</keyword>
<reference evidence="2" key="2">
    <citation type="submission" date="2014-05" db="EMBL/GenBank/DDBJ databases">
        <title>Draft genome sequence of Virgibacillus massiliensis Vm-5.</title>
        <authorList>
            <person name="Khelaifia S."/>
            <person name="Croce O."/>
            <person name="Lagier J.C."/>
            <person name="Raoult D."/>
        </authorList>
    </citation>
    <scope>NUCLEOTIDE SEQUENCE [LARGE SCALE GENOMIC DNA]</scope>
    <source>
        <strain evidence="2">Vm-5</strain>
    </source>
</reference>
<accession>A0A024QA41</accession>
<sequence>MSLKEIKKLKARHAVEYSTDFPKRTYTGLERFANVADVTLKRAPLNTLEGVANTLILNAQHTEQERIKANPPVYDRAYVERADYSIMSLYSDYKDEIEDDRATWADYQEERKKWRKCAHKFCLNMYPIDSANFKGKRVKRSDSRFCCEKCKDAHHDAIKRYKETGSYLPRWYYMPALDDTVGDRTRRRDMPTETDSLEKEINKNRPIRYAPLKREKPPVYPVTTYYLSELTSEEIKSKKLEKYINKMPNIRGGNPYNSRRVRTPAGSVLADNFCTIWHKKEGM</sequence>
<evidence type="ECO:0000313" key="1">
    <source>
        <dbReference type="EMBL" id="CDQ39065.1"/>
    </source>
</evidence>
<dbReference type="EMBL" id="CCDP010000001">
    <property type="protein sequence ID" value="CDQ39065.1"/>
    <property type="molecule type" value="Genomic_DNA"/>
</dbReference>
<dbReference type="STRING" id="1462526.BN990_01347"/>
<dbReference type="RefSeq" id="WP_051739039.1">
    <property type="nucleotide sequence ID" value="NZ_BNER01000003.1"/>
</dbReference>